<evidence type="ECO:0000313" key="1">
    <source>
        <dbReference type="EMBL" id="TCJ15949.1"/>
    </source>
</evidence>
<proteinExistence type="predicted"/>
<dbReference type="EMBL" id="SKBU01000020">
    <property type="protein sequence ID" value="TCJ15949.1"/>
    <property type="molecule type" value="Genomic_DNA"/>
</dbReference>
<keyword evidence="2" id="KW-1185">Reference proteome</keyword>
<dbReference type="RefSeq" id="WP_132692198.1">
    <property type="nucleotide sequence ID" value="NZ_SKBU01000020.1"/>
</dbReference>
<name>A0A4R1BFL3_9ACTN</name>
<dbReference type="AlphaFoldDB" id="A0A4R1BFL3"/>
<protein>
    <submittedName>
        <fullName evidence="1">Uncharacterized protein</fullName>
    </submittedName>
</protein>
<evidence type="ECO:0000313" key="2">
    <source>
        <dbReference type="Proteomes" id="UP000295244"/>
    </source>
</evidence>
<accession>A0A4R1BFL3</accession>
<comment type="caution">
    <text evidence="1">The sequence shown here is derived from an EMBL/GenBank/DDBJ whole genome shotgun (WGS) entry which is preliminary data.</text>
</comment>
<sequence length="82" mass="9194">MDGIVHRKVYSKSFELTRSSELQTPRRKGVEPLGAITPGVGVVDAAGEATQQSARHQRLVQAKNRDVVLAQQIDRLFRTIFY</sequence>
<dbReference type="Proteomes" id="UP000295244">
    <property type="component" value="Unassembled WGS sequence"/>
</dbReference>
<reference evidence="1 2" key="1">
    <citation type="submission" date="2019-03" db="EMBL/GenBank/DDBJ databases">
        <title>Whole genome sequence of a novel Rubrobacter taiwanensis strain, isolated from Yellowstone National Park.</title>
        <authorList>
            <person name="Freed S."/>
            <person name="Ramaley R.F."/>
            <person name="Kyndt J.A."/>
        </authorList>
    </citation>
    <scope>NUCLEOTIDE SEQUENCE [LARGE SCALE GENOMIC DNA]</scope>
    <source>
        <strain evidence="1 2">Yellowstone</strain>
    </source>
</reference>
<organism evidence="1 2">
    <name type="scientific">Rubrobacter taiwanensis</name>
    <dbReference type="NCBI Taxonomy" id="185139"/>
    <lineage>
        <taxon>Bacteria</taxon>
        <taxon>Bacillati</taxon>
        <taxon>Actinomycetota</taxon>
        <taxon>Rubrobacteria</taxon>
        <taxon>Rubrobacterales</taxon>
        <taxon>Rubrobacteraceae</taxon>
        <taxon>Rubrobacter</taxon>
    </lineage>
</organism>
<gene>
    <name evidence="1" type="ORF">E0L93_11900</name>
</gene>